<protein>
    <submittedName>
        <fullName evidence="3">Uncharacterized protein</fullName>
    </submittedName>
</protein>
<evidence type="ECO:0000313" key="3">
    <source>
        <dbReference type="EnsemblMetazoa" id="Aqu2.1.44461_001"/>
    </source>
</evidence>
<organism evidence="3">
    <name type="scientific">Amphimedon queenslandica</name>
    <name type="common">Sponge</name>
    <dbReference type="NCBI Taxonomy" id="400682"/>
    <lineage>
        <taxon>Eukaryota</taxon>
        <taxon>Metazoa</taxon>
        <taxon>Porifera</taxon>
        <taxon>Demospongiae</taxon>
        <taxon>Heteroscleromorpha</taxon>
        <taxon>Haplosclerida</taxon>
        <taxon>Niphatidae</taxon>
        <taxon>Amphimedon</taxon>
    </lineage>
</organism>
<evidence type="ECO:0000256" key="1">
    <source>
        <dbReference type="SAM" id="Coils"/>
    </source>
</evidence>
<accession>A0A1X7VX47</accession>
<feature type="chain" id="PRO_5012846950" evidence="2">
    <location>
        <begin position="22"/>
        <end position="298"/>
    </location>
</feature>
<name>A0A1X7VX47_AMPQE</name>
<dbReference type="InParanoid" id="A0A1X7VX47"/>
<proteinExistence type="predicted"/>
<dbReference type="AlphaFoldDB" id="A0A1X7VX47"/>
<keyword evidence="1" id="KW-0175">Coiled coil</keyword>
<evidence type="ECO:0000256" key="2">
    <source>
        <dbReference type="SAM" id="SignalP"/>
    </source>
</evidence>
<keyword evidence="2" id="KW-0732">Signal</keyword>
<feature type="signal peptide" evidence="2">
    <location>
        <begin position="1"/>
        <end position="21"/>
    </location>
</feature>
<feature type="coiled-coil region" evidence="1">
    <location>
        <begin position="209"/>
        <end position="243"/>
    </location>
</feature>
<dbReference type="EnsemblMetazoa" id="Aqu2.1.44461_001">
    <property type="protein sequence ID" value="Aqu2.1.44461_001"/>
    <property type="gene ID" value="Aqu2.1.44461"/>
</dbReference>
<reference evidence="3" key="1">
    <citation type="submission" date="2017-05" db="UniProtKB">
        <authorList>
            <consortium name="EnsemblMetazoa"/>
        </authorList>
    </citation>
    <scope>IDENTIFICATION</scope>
</reference>
<sequence>MGCIILHTFLLIVLITTPTFADLIDLLEEAEDLSAAIGKSVSEVLYSLFRICYPHVTVGRQQRLYIAAKGAAGPTRSSLRGARKLSGSSLSLYRAKEWLPRSRTQLESSSKGTGPLFPIELLSYGLNEELFAKVYDQVQNVKSPSCKVAIGKFSVIDLNLRNKGLRPDNANRFVDRLVSSKCSCDSIVKYGLDADANLQTQVKECMKFTQTLITELEEVKRQRDEAEKKLSSTQVTLKEALDEVKLGIILILATQSQVSSLQDWFESTVSDYNKILWKNAALSTVLASLQSELSETLL</sequence>